<evidence type="ECO:0000313" key="3">
    <source>
        <dbReference type="Proteomes" id="UP000318571"/>
    </source>
</evidence>
<accession>A0A553P8J9</accession>
<gene>
    <name evidence="2" type="ORF">TCAL_14632</name>
</gene>
<proteinExistence type="predicted"/>
<keyword evidence="1" id="KW-0175">Coiled coil</keyword>
<comment type="caution">
    <text evidence="2">The sequence shown here is derived from an EMBL/GenBank/DDBJ whole genome shotgun (WGS) entry which is preliminary data.</text>
</comment>
<organism evidence="2 3">
    <name type="scientific">Tigriopus californicus</name>
    <name type="common">Marine copepod</name>
    <dbReference type="NCBI Taxonomy" id="6832"/>
    <lineage>
        <taxon>Eukaryota</taxon>
        <taxon>Metazoa</taxon>
        <taxon>Ecdysozoa</taxon>
        <taxon>Arthropoda</taxon>
        <taxon>Crustacea</taxon>
        <taxon>Multicrustacea</taxon>
        <taxon>Hexanauplia</taxon>
        <taxon>Copepoda</taxon>
        <taxon>Harpacticoida</taxon>
        <taxon>Harpacticidae</taxon>
        <taxon>Tigriopus</taxon>
    </lineage>
</organism>
<dbReference type="AlphaFoldDB" id="A0A553P8J9"/>
<name>A0A553P8J9_TIGCA</name>
<evidence type="ECO:0000313" key="2">
    <source>
        <dbReference type="EMBL" id="TRY74014.1"/>
    </source>
</evidence>
<dbReference type="EMBL" id="VCGU01000007">
    <property type="protein sequence ID" value="TRY74014.1"/>
    <property type="molecule type" value="Genomic_DNA"/>
</dbReference>
<feature type="coiled-coil region" evidence="1">
    <location>
        <begin position="5"/>
        <end position="32"/>
    </location>
</feature>
<reference evidence="2 3" key="1">
    <citation type="journal article" date="2018" name="Nat. Ecol. Evol.">
        <title>Genomic signatures of mitonuclear coevolution across populations of Tigriopus californicus.</title>
        <authorList>
            <person name="Barreto F.S."/>
            <person name="Watson E.T."/>
            <person name="Lima T.G."/>
            <person name="Willett C.S."/>
            <person name="Edmands S."/>
            <person name="Li W."/>
            <person name="Burton R.S."/>
        </authorList>
    </citation>
    <scope>NUCLEOTIDE SEQUENCE [LARGE SCALE GENOMIC DNA]</scope>
    <source>
        <strain evidence="2 3">San Diego</strain>
    </source>
</reference>
<protein>
    <submittedName>
        <fullName evidence="2">Uncharacterized protein</fullName>
    </submittedName>
</protein>
<sequence length="192" mass="22409">MFQGLSEVRIRLDAMEENIENQGVRLSTLEKAPKYDNQEMIAELRLREEKPWNVIVKGIPEVNDESPENRKKFDLDRVKTFMVALDISLGQPDIRFLYRMGKRESDLSKEKPRMIILGLTDQKLRERILQNAHLARKTSEFKQVYVDPDLTKAQIQDDNEMRKEAAKRSESGNDIWKVKGLRGAGRLVKLRK</sequence>
<keyword evidence="3" id="KW-1185">Reference proteome</keyword>
<evidence type="ECO:0000256" key="1">
    <source>
        <dbReference type="SAM" id="Coils"/>
    </source>
</evidence>
<dbReference type="Proteomes" id="UP000318571">
    <property type="component" value="Chromosome 3"/>
</dbReference>